<sequence>MVKSKNACKHERHKRRQEMSRQRFRINNAFEWRTLRKSARHHIARDRATRLWIYPWITAPTGRFKRHYSEASLLGLPTELRQKVLYKAFDMTELSDMVKQPGRKGKKLATQTKAIEHELRQRREKSLGIRVSQFESDSITMLHRRIGDFCCVSQLIQTDMEYVGKLWKRGLDERLEWQFLAPLGLPKDPVVGDSRGRLINQTGMARNSKRLEGKVVKVKRSGKHAGRPPKCWRCEERHFDGDLVCPMARYNPEQWQQLSKKMGGWRSAIQPCSLFRATKILFADD</sequence>
<evidence type="ECO:0000256" key="1">
    <source>
        <dbReference type="SAM" id="MobiDB-lite"/>
    </source>
</evidence>
<reference evidence="2 3" key="1">
    <citation type="submission" date="2016-05" db="EMBL/GenBank/DDBJ databases">
        <title>Comparative analysis of secretome profiles of manganese(II)-oxidizing ascomycete fungi.</title>
        <authorList>
            <consortium name="DOE Joint Genome Institute"/>
            <person name="Zeiner C.A."/>
            <person name="Purvine S.O."/>
            <person name="Zink E.M."/>
            <person name="Wu S."/>
            <person name="Pasa-Tolic L."/>
            <person name="Chaput D.L."/>
            <person name="Haridas S."/>
            <person name="Grigoriev I.V."/>
            <person name="Santelli C.M."/>
            <person name="Hansel C.M."/>
        </authorList>
    </citation>
    <scope>NUCLEOTIDE SEQUENCE [LARGE SCALE GENOMIC DNA]</scope>
    <source>
        <strain evidence="2 3">SRC1lrK2f</strain>
    </source>
</reference>
<dbReference type="KEGG" id="aalt:CC77DRAFT_378917"/>
<feature type="compositionally biased region" description="Basic residues" evidence="1">
    <location>
        <begin position="1"/>
        <end position="16"/>
    </location>
</feature>
<dbReference type="GeneID" id="29117022"/>
<gene>
    <name evidence="2" type="ORF">CC77DRAFT_378917</name>
</gene>
<name>A0A177DBC7_ALTAL</name>
<dbReference type="Proteomes" id="UP000077248">
    <property type="component" value="Unassembled WGS sequence"/>
</dbReference>
<dbReference type="EMBL" id="KV441489">
    <property type="protein sequence ID" value="OAG16487.1"/>
    <property type="molecule type" value="Genomic_DNA"/>
</dbReference>
<accession>A0A177DBC7</accession>
<evidence type="ECO:0000313" key="3">
    <source>
        <dbReference type="Proteomes" id="UP000077248"/>
    </source>
</evidence>
<keyword evidence="3" id="KW-1185">Reference proteome</keyword>
<dbReference type="RefSeq" id="XP_018381908.1">
    <property type="nucleotide sequence ID" value="XM_018531428.1"/>
</dbReference>
<organism evidence="2 3">
    <name type="scientific">Alternaria alternata</name>
    <name type="common">Alternaria rot fungus</name>
    <name type="synonym">Torula alternata</name>
    <dbReference type="NCBI Taxonomy" id="5599"/>
    <lineage>
        <taxon>Eukaryota</taxon>
        <taxon>Fungi</taxon>
        <taxon>Dikarya</taxon>
        <taxon>Ascomycota</taxon>
        <taxon>Pezizomycotina</taxon>
        <taxon>Dothideomycetes</taxon>
        <taxon>Pleosporomycetidae</taxon>
        <taxon>Pleosporales</taxon>
        <taxon>Pleosporineae</taxon>
        <taxon>Pleosporaceae</taxon>
        <taxon>Alternaria</taxon>
        <taxon>Alternaria sect. Alternaria</taxon>
        <taxon>Alternaria alternata complex</taxon>
    </lineage>
</organism>
<protein>
    <submittedName>
        <fullName evidence="2">Uncharacterized protein</fullName>
    </submittedName>
</protein>
<feature type="region of interest" description="Disordered" evidence="1">
    <location>
        <begin position="1"/>
        <end position="20"/>
    </location>
</feature>
<dbReference type="AlphaFoldDB" id="A0A177DBC7"/>
<evidence type="ECO:0000313" key="2">
    <source>
        <dbReference type="EMBL" id="OAG16487.1"/>
    </source>
</evidence>
<dbReference type="OMA" id="KWASTSE"/>
<proteinExistence type="predicted"/>
<dbReference type="VEuPathDB" id="FungiDB:CC77DRAFT_378917"/>